<evidence type="ECO:0000256" key="1">
    <source>
        <dbReference type="SAM" id="Coils"/>
    </source>
</evidence>
<feature type="domain" description="Liprin-beta-1/2 coiled-coil" evidence="2">
    <location>
        <begin position="32"/>
        <end position="68"/>
    </location>
</feature>
<dbReference type="AlphaFoldDB" id="A0A813RUZ4"/>
<dbReference type="EMBL" id="CAJOBC010000312">
    <property type="protein sequence ID" value="CAF3569939.1"/>
    <property type="molecule type" value="Genomic_DNA"/>
</dbReference>
<organism evidence="3 5">
    <name type="scientific">Didymodactylos carnosus</name>
    <dbReference type="NCBI Taxonomy" id="1234261"/>
    <lineage>
        <taxon>Eukaryota</taxon>
        <taxon>Metazoa</taxon>
        <taxon>Spiralia</taxon>
        <taxon>Gnathifera</taxon>
        <taxon>Rotifera</taxon>
        <taxon>Eurotatoria</taxon>
        <taxon>Bdelloidea</taxon>
        <taxon>Philodinida</taxon>
        <taxon>Philodinidae</taxon>
        <taxon>Didymodactylos</taxon>
    </lineage>
</organism>
<evidence type="ECO:0000259" key="2">
    <source>
        <dbReference type="Pfam" id="PF26022"/>
    </source>
</evidence>
<name>A0A813RUZ4_9BILA</name>
<evidence type="ECO:0000313" key="5">
    <source>
        <dbReference type="Proteomes" id="UP000663829"/>
    </source>
</evidence>
<keyword evidence="1" id="KW-0175">Coiled coil</keyword>
<evidence type="ECO:0000313" key="3">
    <source>
        <dbReference type="EMBL" id="CAF0786184.1"/>
    </source>
</evidence>
<sequence length="119" mass="13879">MTRSPIQGNNIDYRDYKSPTLLASTSIDRLTDKLHRLENERSSLTLQVQVLTEQLELQRDTINEFERQKLSILKKNGMVHRQPSFTTRVSTSFFLLFAEHTNFEDNTSLTQNIYLANKS</sequence>
<reference evidence="3" key="1">
    <citation type="submission" date="2021-02" db="EMBL/GenBank/DDBJ databases">
        <authorList>
            <person name="Nowell W R."/>
        </authorList>
    </citation>
    <scope>NUCLEOTIDE SEQUENCE</scope>
</reference>
<comment type="caution">
    <text evidence="3">The sequence shown here is derived from an EMBL/GenBank/DDBJ whole genome shotgun (WGS) entry which is preliminary data.</text>
</comment>
<keyword evidence="5" id="KW-1185">Reference proteome</keyword>
<protein>
    <recommendedName>
        <fullName evidence="2">Liprin-beta-1/2 coiled-coil domain-containing protein</fullName>
    </recommendedName>
</protein>
<accession>A0A813RUZ4</accession>
<dbReference type="Proteomes" id="UP000663829">
    <property type="component" value="Unassembled WGS sequence"/>
</dbReference>
<dbReference type="InterPro" id="IPR058914">
    <property type="entry name" value="LIPB1/2_CC"/>
</dbReference>
<dbReference type="Proteomes" id="UP000681722">
    <property type="component" value="Unassembled WGS sequence"/>
</dbReference>
<evidence type="ECO:0000313" key="4">
    <source>
        <dbReference type="EMBL" id="CAF3569939.1"/>
    </source>
</evidence>
<proteinExistence type="predicted"/>
<gene>
    <name evidence="3" type="ORF">GPM918_LOCUS2745</name>
    <name evidence="4" type="ORF">SRO942_LOCUS2745</name>
</gene>
<dbReference type="Pfam" id="PF26022">
    <property type="entry name" value="CC_Liprin_beta"/>
    <property type="match status" value="1"/>
</dbReference>
<dbReference type="EMBL" id="CAJNOQ010000312">
    <property type="protein sequence ID" value="CAF0786184.1"/>
    <property type="molecule type" value="Genomic_DNA"/>
</dbReference>
<feature type="coiled-coil region" evidence="1">
    <location>
        <begin position="27"/>
        <end position="68"/>
    </location>
</feature>